<comment type="caution">
    <text evidence="1">The sequence shown here is derived from an EMBL/GenBank/DDBJ whole genome shotgun (WGS) entry which is preliminary data.</text>
</comment>
<evidence type="ECO:0000313" key="1">
    <source>
        <dbReference type="EMBL" id="KAK8229402.1"/>
    </source>
</evidence>
<protein>
    <submittedName>
        <fullName evidence="1">Uncharacterized protein</fullName>
    </submittedName>
</protein>
<accession>A0ABR1YH97</accession>
<gene>
    <name evidence="1" type="ORF">HDK90DRAFT_558158</name>
</gene>
<name>A0ABR1YH97_9PEZI</name>
<dbReference type="EMBL" id="JBBWRZ010000009">
    <property type="protein sequence ID" value="KAK8229402.1"/>
    <property type="molecule type" value="Genomic_DNA"/>
</dbReference>
<sequence length="372" mass="42380">MFYITYDMSGSEKSELEALAKRIYQKILAPDMAPKPPRFDIHFLGAQATTEHCIENYRQARIVPSYECGDFCGYHSYLFKIPDPEWERGKVGMIRVAFDPAESDRFAMNRPVMEHQRAWANSKAASVAHQDLPEPANVLRPRSSSVSHYTPIFCTSGPSKIMSTNTGVKARRRKAPCRVFYYYRHFRDHDGRPAVSTWCGRCSLPPLFSFQLYVTYDVSEAETSDLETLAKELHSTLLDCNVNPIRFDLHFLRPDASTEDCVAHYNYVKQSPPEDPSMRVVPSYVAADYSRHHAFFIKVSSPDWQRDATGLSRVFFEPAGSCGIHDDPPIREAPLSIEQAKEASLYLYDFVDVKEDCEVVYELAQAAGLAEW</sequence>
<evidence type="ECO:0000313" key="2">
    <source>
        <dbReference type="Proteomes" id="UP001492380"/>
    </source>
</evidence>
<keyword evidence="2" id="KW-1185">Reference proteome</keyword>
<organism evidence="1 2">
    <name type="scientific">Phyllosticta capitalensis</name>
    <dbReference type="NCBI Taxonomy" id="121624"/>
    <lineage>
        <taxon>Eukaryota</taxon>
        <taxon>Fungi</taxon>
        <taxon>Dikarya</taxon>
        <taxon>Ascomycota</taxon>
        <taxon>Pezizomycotina</taxon>
        <taxon>Dothideomycetes</taxon>
        <taxon>Dothideomycetes incertae sedis</taxon>
        <taxon>Botryosphaeriales</taxon>
        <taxon>Phyllostictaceae</taxon>
        <taxon>Phyllosticta</taxon>
    </lineage>
</organism>
<proteinExistence type="predicted"/>
<dbReference type="Proteomes" id="UP001492380">
    <property type="component" value="Unassembled WGS sequence"/>
</dbReference>
<reference evidence="1 2" key="1">
    <citation type="submission" date="2024-04" db="EMBL/GenBank/DDBJ databases">
        <title>Phyllosticta paracitricarpa is synonymous to the EU quarantine fungus P. citricarpa based on phylogenomic analyses.</title>
        <authorList>
            <consortium name="Lawrence Berkeley National Laboratory"/>
            <person name="Van Ingen-Buijs V.A."/>
            <person name="Van Westerhoven A.C."/>
            <person name="Haridas S."/>
            <person name="Skiadas P."/>
            <person name="Martin F."/>
            <person name="Groenewald J.Z."/>
            <person name="Crous P.W."/>
            <person name="Seidl M.F."/>
        </authorList>
    </citation>
    <scope>NUCLEOTIDE SEQUENCE [LARGE SCALE GENOMIC DNA]</scope>
    <source>
        <strain evidence="1 2">CBS 123374</strain>
    </source>
</reference>